<dbReference type="EMBL" id="CCYD01000810">
    <property type="protein sequence ID" value="CEG43786.1"/>
    <property type="molecule type" value="Genomic_DNA"/>
</dbReference>
<name>A0A0P1AQE7_PLAHL</name>
<dbReference type="Proteomes" id="UP000054928">
    <property type="component" value="Unassembled WGS sequence"/>
</dbReference>
<dbReference type="RefSeq" id="XP_024580155.1">
    <property type="nucleotide sequence ID" value="XM_024729816.1"/>
</dbReference>
<dbReference type="AlphaFoldDB" id="A0A0P1AQE7"/>
<keyword evidence="2" id="KW-1185">Reference proteome</keyword>
<accession>A0A0P1AQE7</accession>
<dbReference type="GeneID" id="36409133"/>
<sequence>MIVALSLDLSDPPINGRPLLRELFTAKDDTSLLTSTHFCNSASCLGTILSSMSVGLDARAEGVRSKCRDSILVILKTRKHVWFTKSRLFTSVSHKPDASSVPSAPYARVLTEANYGGEIISHAVQMTNLS</sequence>
<reference evidence="2" key="1">
    <citation type="submission" date="2014-09" db="EMBL/GenBank/DDBJ databases">
        <authorList>
            <person name="Sharma Rahul"/>
            <person name="Thines Marco"/>
        </authorList>
    </citation>
    <scope>NUCLEOTIDE SEQUENCE [LARGE SCALE GENOMIC DNA]</scope>
</reference>
<evidence type="ECO:0000313" key="2">
    <source>
        <dbReference type="Proteomes" id="UP000054928"/>
    </source>
</evidence>
<proteinExistence type="predicted"/>
<evidence type="ECO:0000313" key="1">
    <source>
        <dbReference type="EMBL" id="CEG43786.1"/>
    </source>
</evidence>
<organism evidence="1 2">
    <name type="scientific">Plasmopara halstedii</name>
    <name type="common">Downy mildew of sunflower</name>
    <dbReference type="NCBI Taxonomy" id="4781"/>
    <lineage>
        <taxon>Eukaryota</taxon>
        <taxon>Sar</taxon>
        <taxon>Stramenopiles</taxon>
        <taxon>Oomycota</taxon>
        <taxon>Peronosporomycetes</taxon>
        <taxon>Peronosporales</taxon>
        <taxon>Peronosporaceae</taxon>
        <taxon>Plasmopara</taxon>
    </lineage>
</organism>
<protein>
    <submittedName>
        <fullName evidence="1">Uncharacterized protein</fullName>
    </submittedName>
</protein>